<dbReference type="PANTHER" id="PTHR43986:SF1">
    <property type="entry name" value="ELONGATION FACTOR 1-GAMMA"/>
    <property type="match status" value="1"/>
</dbReference>
<dbReference type="CDD" id="cd03044">
    <property type="entry name" value="GST_N_EF1Bgamma"/>
    <property type="match status" value="1"/>
</dbReference>
<evidence type="ECO:0000259" key="2">
    <source>
        <dbReference type="PROSITE" id="PS50405"/>
    </source>
</evidence>
<dbReference type="RefSeq" id="XP_031026400.1">
    <property type="nucleotide sequence ID" value="XM_031167678.1"/>
</dbReference>
<dbReference type="SUPFAM" id="SSF52047">
    <property type="entry name" value="RNI-like"/>
    <property type="match status" value="1"/>
</dbReference>
<gene>
    <name evidence="3" type="ORF">SmJEL517_g01750</name>
</gene>
<dbReference type="STRING" id="1806994.A0A507CEK8"/>
<dbReference type="Pfam" id="PF13516">
    <property type="entry name" value="LRR_6"/>
    <property type="match status" value="3"/>
</dbReference>
<dbReference type="InterPro" id="IPR001611">
    <property type="entry name" value="Leu-rich_rpt"/>
</dbReference>
<feature type="domain" description="GST N-terminal" evidence="1">
    <location>
        <begin position="3"/>
        <end position="79"/>
    </location>
</feature>
<evidence type="ECO:0008006" key="5">
    <source>
        <dbReference type="Google" id="ProtNLM"/>
    </source>
</evidence>
<dbReference type="InterPro" id="IPR050802">
    <property type="entry name" value="EF-GSTs"/>
</dbReference>
<accession>A0A507CEK8</accession>
<dbReference type="Proteomes" id="UP000319731">
    <property type="component" value="Unassembled WGS sequence"/>
</dbReference>
<dbReference type="SFLD" id="SFLDS00019">
    <property type="entry name" value="Glutathione_Transferase_(cytos"/>
    <property type="match status" value="1"/>
</dbReference>
<dbReference type="InterPro" id="IPR010987">
    <property type="entry name" value="Glutathione-S-Trfase_C-like"/>
</dbReference>
<dbReference type="PROSITE" id="PS50404">
    <property type="entry name" value="GST_NTER"/>
    <property type="match status" value="1"/>
</dbReference>
<dbReference type="InterPro" id="IPR032675">
    <property type="entry name" value="LRR_dom_sf"/>
</dbReference>
<dbReference type="FunFam" id="1.20.1050.10:FF:000006">
    <property type="entry name" value="Elongation factor 1 gamma"/>
    <property type="match status" value="1"/>
</dbReference>
<dbReference type="GO" id="GO:0005737">
    <property type="term" value="C:cytoplasm"/>
    <property type="evidence" value="ECO:0007669"/>
    <property type="project" value="TreeGrafter"/>
</dbReference>
<dbReference type="SUPFAM" id="SSF47616">
    <property type="entry name" value="GST C-terminal domain-like"/>
    <property type="match status" value="1"/>
</dbReference>
<evidence type="ECO:0000313" key="3">
    <source>
        <dbReference type="EMBL" id="TPX36015.1"/>
    </source>
</evidence>
<dbReference type="InterPro" id="IPR004046">
    <property type="entry name" value="GST_C"/>
</dbReference>
<dbReference type="InterPro" id="IPR040079">
    <property type="entry name" value="Glutathione_S-Trfase"/>
</dbReference>
<dbReference type="Gene3D" id="3.40.30.10">
    <property type="entry name" value="Glutaredoxin"/>
    <property type="match status" value="1"/>
</dbReference>
<sequence length="473" mass="50495">MASIGKIYTSENSFVTAKLLIIAKYSGVSVQIETVTSLDKLKTKLPLTKLPAFEAPDGFVLYESNAIAYFIAASSKSNMLGASIPDAARIQQYVYLAMNEIAPAQSAWVYALLGWAGSQASIKQGQDSARKVMNALNIHLKQNTFLVSNSVTIADIFVVVGLLPLYRVAFDTTFISEFKNVNRWFSTCINQPHFVSILGKVEIPCLGGDPAKYKAPARISGAAAPPKIPTGKYLVKTDAPKRTVALSSEERAVFDTHTKKYPYLNDLESKTTVEIQMSNLDSSSIASLSALLALPLMVQDLNLSCKLTESNALGENGAAALAQGLALNKSLKRLYLSNCSLGDTGVKSMAEALSKNTCVDEIYLSQNGITDGGAKLLASALSKNARLQLLSLTENNIADDGASKLADVAKNSSSGLVILYLIKNKIKDAGAKYVAGVWNSINPSKSALAKVFLYGNDVSDDAKDALKGPAVTL</sequence>
<organism evidence="3 4">
    <name type="scientific">Synchytrium microbalum</name>
    <dbReference type="NCBI Taxonomy" id="1806994"/>
    <lineage>
        <taxon>Eukaryota</taxon>
        <taxon>Fungi</taxon>
        <taxon>Fungi incertae sedis</taxon>
        <taxon>Chytridiomycota</taxon>
        <taxon>Chytridiomycota incertae sedis</taxon>
        <taxon>Chytridiomycetes</taxon>
        <taxon>Synchytriales</taxon>
        <taxon>Synchytriaceae</taxon>
        <taxon>Synchytrium</taxon>
    </lineage>
</organism>
<dbReference type="GO" id="GO:0006414">
    <property type="term" value="P:translational elongation"/>
    <property type="evidence" value="ECO:0007669"/>
    <property type="project" value="TreeGrafter"/>
</dbReference>
<dbReference type="CDD" id="cd03181">
    <property type="entry name" value="GST_C_EF1Bgamma_like"/>
    <property type="match status" value="1"/>
</dbReference>
<dbReference type="Pfam" id="PF00043">
    <property type="entry name" value="GST_C"/>
    <property type="match status" value="1"/>
</dbReference>
<dbReference type="Pfam" id="PF02798">
    <property type="entry name" value="GST_N"/>
    <property type="match status" value="1"/>
</dbReference>
<dbReference type="EMBL" id="QEAO01000006">
    <property type="protein sequence ID" value="TPX36015.1"/>
    <property type="molecule type" value="Genomic_DNA"/>
</dbReference>
<proteinExistence type="predicted"/>
<evidence type="ECO:0000259" key="1">
    <source>
        <dbReference type="PROSITE" id="PS50404"/>
    </source>
</evidence>
<dbReference type="OrthoDB" id="249703at2759"/>
<dbReference type="InterPro" id="IPR036282">
    <property type="entry name" value="Glutathione-S-Trfase_C_sf"/>
</dbReference>
<keyword evidence="4" id="KW-1185">Reference proteome</keyword>
<dbReference type="GeneID" id="42002975"/>
<dbReference type="AlphaFoldDB" id="A0A507CEK8"/>
<dbReference type="PANTHER" id="PTHR43986">
    <property type="entry name" value="ELONGATION FACTOR 1-GAMMA"/>
    <property type="match status" value="1"/>
</dbReference>
<feature type="domain" description="GST C-terminal" evidence="2">
    <location>
        <begin position="83"/>
        <end position="217"/>
    </location>
</feature>
<dbReference type="FunFam" id="3.40.30.10:FF:000142">
    <property type="entry name" value="Elongation factor 1 gamma"/>
    <property type="match status" value="1"/>
</dbReference>
<protein>
    <recommendedName>
        <fullName evidence="5">GST C-terminal domain-containing protein</fullName>
    </recommendedName>
</protein>
<reference evidence="3 4" key="1">
    <citation type="journal article" date="2019" name="Sci. Rep.">
        <title>Comparative genomics of chytrid fungi reveal insights into the obligate biotrophic and pathogenic lifestyle of Synchytrium endobioticum.</title>
        <authorList>
            <person name="van de Vossenberg B.T.L.H."/>
            <person name="Warris S."/>
            <person name="Nguyen H.D.T."/>
            <person name="van Gent-Pelzer M.P.E."/>
            <person name="Joly D.L."/>
            <person name="van de Geest H.C."/>
            <person name="Bonants P.J.M."/>
            <person name="Smith D.S."/>
            <person name="Levesque C.A."/>
            <person name="van der Lee T.A.J."/>
        </authorList>
    </citation>
    <scope>NUCLEOTIDE SEQUENCE [LARGE SCALE GENOMIC DNA]</scope>
    <source>
        <strain evidence="3 4">JEL517</strain>
    </source>
</reference>
<evidence type="ECO:0000313" key="4">
    <source>
        <dbReference type="Proteomes" id="UP000319731"/>
    </source>
</evidence>
<name>A0A507CEK8_9FUNG</name>
<dbReference type="Gene3D" id="1.20.1050.10">
    <property type="match status" value="1"/>
</dbReference>
<dbReference type="InterPro" id="IPR004045">
    <property type="entry name" value="Glutathione_S-Trfase_N"/>
</dbReference>
<dbReference type="SUPFAM" id="SSF52833">
    <property type="entry name" value="Thioredoxin-like"/>
    <property type="match status" value="1"/>
</dbReference>
<dbReference type="Gene3D" id="3.80.10.10">
    <property type="entry name" value="Ribonuclease Inhibitor"/>
    <property type="match status" value="2"/>
</dbReference>
<dbReference type="SMART" id="SM00368">
    <property type="entry name" value="LRR_RI"/>
    <property type="match status" value="5"/>
</dbReference>
<dbReference type="PROSITE" id="PS50405">
    <property type="entry name" value="GST_CTER"/>
    <property type="match status" value="1"/>
</dbReference>
<dbReference type="GO" id="GO:0005634">
    <property type="term" value="C:nucleus"/>
    <property type="evidence" value="ECO:0007669"/>
    <property type="project" value="TreeGrafter"/>
</dbReference>
<dbReference type="InterPro" id="IPR036249">
    <property type="entry name" value="Thioredoxin-like_sf"/>
</dbReference>
<comment type="caution">
    <text evidence="3">The sequence shown here is derived from an EMBL/GenBank/DDBJ whole genome shotgun (WGS) entry which is preliminary data.</text>
</comment>